<dbReference type="EMBL" id="CACRXK020020874">
    <property type="protein sequence ID" value="CAB4035260.1"/>
    <property type="molecule type" value="Genomic_DNA"/>
</dbReference>
<name>A0A7D9LIH3_PARCT</name>
<proteinExistence type="predicted"/>
<evidence type="ECO:0000313" key="1">
    <source>
        <dbReference type="EMBL" id="CAB4035260.1"/>
    </source>
</evidence>
<dbReference type="Proteomes" id="UP001152795">
    <property type="component" value="Unassembled WGS sequence"/>
</dbReference>
<protein>
    <submittedName>
        <fullName evidence="1">Uncharacterized protein</fullName>
    </submittedName>
</protein>
<sequence length="430" mass="49225">MDGLKRARIKRGAQRAQATKIWNEAELLINGETNEVNIEKLRVILATYDAKIELLRKLDETVSDLIEDEKGLETEIVEADDYLTELTKKRYTIEFFINQSTIHSNSLASPMATTTPQNGHGFPTQNEITTHEDKFVKEYQDSLIRLVNGRYCAKLPWKPNHDPLPTNEAVARGRTRSSVRRLAKDPKTVQTYSELINEQLKRDEGDRDATRFFWLSDPTNPESSFDVYRFKSILFGASCSPFILNATIKKHLDSYNDPIAQRMKADIYVDNLASGTDNEDEAAIYFKHTRSVMSSANFNLREWNSNSSKICALANEENAQDDNTEAKLLGLRWNSKVDTLKLQEKRPVTDPNENVVSITKRDVLRASSKIYDPLGLITPITIRAKIFLQKLWELKYAWDEPLPKPLIEKWVKLSRDLEAATQTEVQRTVA</sequence>
<accession>A0A7D9LIH3</accession>
<organism evidence="1 2">
    <name type="scientific">Paramuricea clavata</name>
    <name type="common">Red gorgonian</name>
    <name type="synonym">Violescent sea-whip</name>
    <dbReference type="NCBI Taxonomy" id="317549"/>
    <lineage>
        <taxon>Eukaryota</taxon>
        <taxon>Metazoa</taxon>
        <taxon>Cnidaria</taxon>
        <taxon>Anthozoa</taxon>
        <taxon>Octocorallia</taxon>
        <taxon>Malacalcyonacea</taxon>
        <taxon>Plexauridae</taxon>
        <taxon>Paramuricea</taxon>
    </lineage>
</organism>
<dbReference type="AlphaFoldDB" id="A0A7D9LIH3"/>
<gene>
    <name evidence="1" type="ORF">PACLA_8A030682</name>
</gene>
<reference evidence="1" key="1">
    <citation type="submission" date="2020-04" db="EMBL/GenBank/DDBJ databases">
        <authorList>
            <person name="Alioto T."/>
            <person name="Alioto T."/>
            <person name="Gomez Garrido J."/>
        </authorList>
    </citation>
    <scope>NUCLEOTIDE SEQUENCE</scope>
    <source>
        <strain evidence="1">A484AB</strain>
    </source>
</reference>
<comment type="caution">
    <text evidence="1">The sequence shown here is derived from an EMBL/GenBank/DDBJ whole genome shotgun (WGS) entry which is preliminary data.</text>
</comment>
<dbReference type="SUPFAM" id="SSF56672">
    <property type="entry name" value="DNA/RNA polymerases"/>
    <property type="match status" value="1"/>
</dbReference>
<dbReference type="InterPro" id="IPR008042">
    <property type="entry name" value="Retrotrans_Pao"/>
</dbReference>
<dbReference type="OrthoDB" id="6150497at2759"/>
<evidence type="ECO:0000313" key="2">
    <source>
        <dbReference type="Proteomes" id="UP001152795"/>
    </source>
</evidence>
<keyword evidence="2" id="KW-1185">Reference proteome</keyword>
<dbReference type="PANTHER" id="PTHR47331">
    <property type="entry name" value="PHD-TYPE DOMAIN-CONTAINING PROTEIN"/>
    <property type="match status" value="1"/>
</dbReference>
<dbReference type="Pfam" id="PF05380">
    <property type="entry name" value="Peptidase_A17"/>
    <property type="match status" value="1"/>
</dbReference>
<dbReference type="InterPro" id="IPR043502">
    <property type="entry name" value="DNA/RNA_pol_sf"/>
</dbReference>